<reference evidence="3" key="1">
    <citation type="submission" date="2020-01" db="EMBL/GenBank/DDBJ databases">
        <title>Genome sequence of Kobresia littledalei, the first chromosome-level genome in the family Cyperaceae.</title>
        <authorList>
            <person name="Qu G."/>
        </authorList>
    </citation>
    <scope>NUCLEOTIDE SEQUENCE</scope>
    <source>
        <strain evidence="3">C.B.Clarke</strain>
        <tissue evidence="3">Leaf</tissue>
    </source>
</reference>
<evidence type="ECO:0000259" key="2">
    <source>
        <dbReference type="PROSITE" id="PS51140"/>
    </source>
</evidence>
<dbReference type="GO" id="GO:0043130">
    <property type="term" value="F:ubiquitin binding"/>
    <property type="evidence" value="ECO:0007669"/>
    <property type="project" value="InterPro"/>
</dbReference>
<protein>
    <submittedName>
        <fullName evidence="3">Polyadenylate-binding protein-interacting protein 6</fullName>
    </submittedName>
</protein>
<dbReference type="Proteomes" id="UP000623129">
    <property type="component" value="Unassembled WGS sequence"/>
</dbReference>
<dbReference type="AlphaFoldDB" id="A0A833VSI9"/>
<dbReference type="PANTHER" id="PTHR37252:SF3">
    <property type="entry name" value="POLYADENYLATE-BINDING PROTEIN-INTERACTING PROTEIN 6"/>
    <property type="match status" value="1"/>
</dbReference>
<gene>
    <name evidence="3" type="ORF">FCM35_KLT02261</name>
</gene>
<dbReference type="EMBL" id="SWLB01000011">
    <property type="protein sequence ID" value="KAF3332684.1"/>
    <property type="molecule type" value="Genomic_DNA"/>
</dbReference>
<dbReference type="PROSITE" id="PS51140">
    <property type="entry name" value="CUE"/>
    <property type="match status" value="1"/>
</dbReference>
<feature type="domain" description="CUE" evidence="2">
    <location>
        <begin position="118"/>
        <end position="161"/>
    </location>
</feature>
<evidence type="ECO:0000313" key="4">
    <source>
        <dbReference type="Proteomes" id="UP000623129"/>
    </source>
</evidence>
<keyword evidence="4" id="KW-1185">Reference proteome</keyword>
<feature type="region of interest" description="Disordered" evidence="1">
    <location>
        <begin position="40"/>
        <end position="65"/>
    </location>
</feature>
<evidence type="ECO:0000313" key="3">
    <source>
        <dbReference type="EMBL" id="KAF3332684.1"/>
    </source>
</evidence>
<name>A0A833VSI9_9POAL</name>
<evidence type="ECO:0000256" key="1">
    <source>
        <dbReference type="SAM" id="MobiDB-lite"/>
    </source>
</evidence>
<sequence>MGNVWAIFELLNLANYRRTDRMLDSKSFLNPNASPYIPISKLSSNDGTKSTKCPFNDSNPSEDSLQRLENHDENTKPNEDFGLQKLENLDLAPECFSNLVISENFEDIFHADICTPDQPNLIIESLGLMFPSTSMECIEEVLKLNHFDLGQTLTMLDELEDNDFDDCSQIDNPK</sequence>
<dbReference type="InterPro" id="IPR003892">
    <property type="entry name" value="CUE"/>
</dbReference>
<accession>A0A833VSI9</accession>
<dbReference type="PANTHER" id="PTHR37252">
    <property type="entry name" value="POLYADENYLATE-BINDING PROTEIN-INTERACTING PROTEIN 6"/>
    <property type="match status" value="1"/>
</dbReference>
<comment type="caution">
    <text evidence="3">The sequence shown here is derived from an EMBL/GenBank/DDBJ whole genome shotgun (WGS) entry which is preliminary data.</text>
</comment>
<proteinExistence type="predicted"/>
<dbReference type="InterPro" id="IPR038981">
    <property type="entry name" value="CID5/CID6"/>
</dbReference>
<organism evidence="3 4">
    <name type="scientific">Carex littledalei</name>
    <dbReference type="NCBI Taxonomy" id="544730"/>
    <lineage>
        <taxon>Eukaryota</taxon>
        <taxon>Viridiplantae</taxon>
        <taxon>Streptophyta</taxon>
        <taxon>Embryophyta</taxon>
        <taxon>Tracheophyta</taxon>
        <taxon>Spermatophyta</taxon>
        <taxon>Magnoliopsida</taxon>
        <taxon>Liliopsida</taxon>
        <taxon>Poales</taxon>
        <taxon>Cyperaceae</taxon>
        <taxon>Cyperoideae</taxon>
        <taxon>Cariceae</taxon>
        <taxon>Carex</taxon>
        <taxon>Carex subgen. Euthyceras</taxon>
    </lineage>
</organism>
<feature type="compositionally biased region" description="Polar residues" evidence="1">
    <location>
        <begin position="41"/>
        <end position="63"/>
    </location>
</feature>